<dbReference type="VEuPathDB" id="MicrosporidiaDB:NCER_100198"/>
<comment type="caution">
    <text evidence="1">The sequence shown here is derived from an EMBL/GenBank/DDBJ whole genome shotgun (WGS) entry which is preliminary data.</text>
</comment>
<accession>A0A0F9WEI6</accession>
<dbReference type="VEuPathDB" id="MicrosporidiaDB:G9O61_00g016760"/>
<dbReference type="RefSeq" id="XP_024330952.1">
    <property type="nucleotide sequence ID" value="XM_024474930.1"/>
</dbReference>
<dbReference type="AlphaFoldDB" id="A0A0F9WEI6"/>
<dbReference type="EMBL" id="JPQZ01000028">
    <property type="protein sequence ID" value="KKO75210.1"/>
    <property type="molecule type" value="Genomic_DNA"/>
</dbReference>
<sequence length="178" mass="21210">MIFSIFFFKILSPSKNDQQKLKTLNNLYKLFRLEINVDLGLRYIESSDKYVPRIFKIIEKISEEIEKSSKDGIILKLNIYKIALKSLAKLFDQKMSICEYYFIKMDEERQYVPDEIPDVLSLLYDLYLKISMSKTLCSAFCSLLDLNPQKEKFKDIKKRINSFLEKLQFKNIKDMLKQ</sequence>
<dbReference type="Proteomes" id="UP000034350">
    <property type="component" value="Unassembled WGS sequence"/>
</dbReference>
<gene>
    <name evidence="1" type="ORF">AAJ76_2800026729</name>
</gene>
<dbReference type="VEuPathDB" id="MicrosporidiaDB:AAJ76_2800026729"/>
<evidence type="ECO:0000313" key="2">
    <source>
        <dbReference type="Proteomes" id="UP000034350"/>
    </source>
</evidence>
<dbReference type="GeneID" id="36319859"/>
<evidence type="ECO:0000313" key="1">
    <source>
        <dbReference type="EMBL" id="KKO75210.1"/>
    </source>
</evidence>
<reference evidence="1 2" key="1">
    <citation type="journal article" date="2015" name="Environ. Microbiol.">
        <title>Genome analyses suggest the presence of polyploidy and recent human-driven expansions in eight global populations of the honeybee pathogen Nosema ceranae.</title>
        <authorList>
            <person name="Pelin A."/>
            <person name="Selman M."/>
            <person name="Aris-Brosou S."/>
            <person name="Farinelli L."/>
            <person name="Corradi N."/>
        </authorList>
    </citation>
    <scope>NUCLEOTIDE SEQUENCE [LARGE SCALE GENOMIC DNA]</scope>
    <source>
        <strain evidence="1 2">PA08 1199</strain>
    </source>
</reference>
<proteinExistence type="predicted"/>
<dbReference type="VEuPathDB" id="MicrosporidiaDB:G9O61_00g007470"/>
<keyword evidence="2" id="KW-1185">Reference proteome</keyword>
<name>A0A0F9WEI6_9MICR</name>
<protein>
    <submittedName>
        <fullName evidence="1">Uncharacterized protein</fullName>
    </submittedName>
</protein>
<organism evidence="1 2">
    <name type="scientific">Vairimorpha ceranae</name>
    <dbReference type="NCBI Taxonomy" id="40302"/>
    <lineage>
        <taxon>Eukaryota</taxon>
        <taxon>Fungi</taxon>
        <taxon>Fungi incertae sedis</taxon>
        <taxon>Microsporidia</taxon>
        <taxon>Nosematidae</taxon>
        <taxon>Vairimorpha</taxon>
    </lineage>
</organism>